<dbReference type="NCBIfam" id="NF012200">
    <property type="entry name" value="choice_anch_D"/>
    <property type="match status" value="1"/>
</dbReference>
<dbReference type="AlphaFoldDB" id="A0A0K1PB85"/>
<dbReference type="PANTHER" id="PTHR37833">
    <property type="entry name" value="LIPOPROTEIN-RELATED"/>
    <property type="match status" value="1"/>
</dbReference>
<sequence>MLDVEEPIEPAYGLVCNESKTAKTYLVRNLGRSSLSGDVKIEGPDAAFFNADPDTFSVGPSGSASVVVTYSPTGNVSGKKHRASIVFTSTGGNKDFPLGGEVSTVPVAPALSFNCGDSLDICESAGIGVSCCQAAKPEDKPATKHLNFGKIALGQVRTAAAKVANLGCDDLQVTNVKIEKLPGDNCGDDEVKVKGFSSFTLVGSPKPESVATRDVVFEFAPNAKACQVNRKYVITTNDPAAPADSAAASGVLSGSATAPDLVITPDPADFGGVSQGQSKDLDLLVRNSGSESLTISSMEIIEDPANEFSIEGIHRCTTDLPATNNVLAPATADPDRCLTDKVEVKVRYAPSLSHSANAKLRVNHPGVGNGATTADLLGKSTPKLTTHPSDMVLFAAPGNPLLGCGAGDGIHCTAPNCADACTTDGECAPGRCLDGVCDFGAMCVPACGVATRTVAICNGASAVADLVIQPPRIRSNVGDPNPPVDGDDPAKLLFTLTNNCPGRAIQPGTCCNETLTYNDSRFGGTVAAELVIDSNDGTAGGPDGGPYVLLLQAQSLGSSRIPVPDVTAPSNPQKDTWVRLDGSPSSVGLGTITQYHWRLIKIDKTTTSRLPIGGIDPNDPNRNCPPDYNGGQCFRFTDGSHKALEFFADMPGPVQYTFGLMVDGSICDPVWTSLDNEARVIVTMAAAPIGDN</sequence>
<reference evidence="1 2" key="1">
    <citation type="submission" date="2015-08" db="EMBL/GenBank/DDBJ databases">
        <authorList>
            <person name="Babu N.S."/>
            <person name="Beckwith C.J."/>
            <person name="Beseler K.G."/>
            <person name="Brison A."/>
            <person name="Carone J.V."/>
            <person name="Caskin T.P."/>
            <person name="Diamond M."/>
            <person name="Durham M.E."/>
            <person name="Foxe J.M."/>
            <person name="Go M."/>
            <person name="Henderson B.A."/>
            <person name="Jones I.B."/>
            <person name="McGettigan J.A."/>
            <person name="Micheletti S.J."/>
            <person name="Nasrallah M.E."/>
            <person name="Ortiz D."/>
            <person name="Piller C.R."/>
            <person name="Privatt S.R."/>
            <person name="Schneider S.L."/>
            <person name="Sharp S."/>
            <person name="Smith T.C."/>
            <person name="Stanton J.D."/>
            <person name="Ullery H.E."/>
            <person name="Wilson R.J."/>
            <person name="Serrano M.G."/>
            <person name="Buck G."/>
            <person name="Lee V."/>
            <person name="Wang Y."/>
            <person name="Carvalho R."/>
            <person name="Voegtly L."/>
            <person name="Shi R."/>
            <person name="Duckworth R."/>
            <person name="Johnson A."/>
            <person name="Loviza R."/>
            <person name="Walstead R."/>
            <person name="Shah Z."/>
            <person name="Kiflezghi M."/>
            <person name="Wade K."/>
            <person name="Ball S.L."/>
            <person name="Bradley K.W."/>
            <person name="Asai D.J."/>
            <person name="Bowman C.A."/>
            <person name="Russell D.A."/>
            <person name="Pope W.H."/>
            <person name="Jacobs-Sera D."/>
            <person name="Hendrix R.W."/>
            <person name="Hatfull G.F."/>
        </authorList>
    </citation>
    <scope>NUCLEOTIDE SEQUENCE [LARGE SCALE GENOMIC DNA]</scope>
    <source>
        <strain evidence="1 2">DSM 27710</strain>
    </source>
</reference>
<name>A0A0K1PB85_9BACT</name>
<dbReference type="InterPro" id="IPR013783">
    <property type="entry name" value="Ig-like_fold"/>
</dbReference>
<proteinExistence type="predicted"/>
<keyword evidence="2" id="KW-1185">Reference proteome</keyword>
<evidence type="ECO:0000313" key="2">
    <source>
        <dbReference type="Proteomes" id="UP000055590"/>
    </source>
</evidence>
<accession>A0A0K1PB85</accession>
<evidence type="ECO:0008006" key="3">
    <source>
        <dbReference type="Google" id="ProtNLM"/>
    </source>
</evidence>
<dbReference type="PANTHER" id="PTHR37833:SF1">
    <property type="entry name" value="SIGNAL PEPTIDE PROTEIN"/>
    <property type="match status" value="1"/>
</dbReference>
<dbReference type="EMBL" id="CP012332">
    <property type="protein sequence ID" value="AKU90681.1"/>
    <property type="molecule type" value="Genomic_DNA"/>
</dbReference>
<dbReference type="KEGG" id="vin:AKJ08_1068"/>
<evidence type="ECO:0000313" key="1">
    <source>
        <dbReference type="EMBL" id="AKU90681.1"/>
    </source>
</evidence>
<organism evidence="1 2">
    <name type="scientific">Vulgatibacter incomptus</name>
    <dbReference type="NCBI Taxonomy" id="1391653"/>
    <lineage>
        <taxon>Bacteria</taxon>
        <taxon>Pseudomonadati</taxon>
        <taxon>Myxococcota</taxon>
        <taxon>Myxococcia</taxon>
        <taxon>Myxococcales</taxon>
        <taxon>Cystobacterineae</taxon>
        <taxon>Vulgatibacteraceae</taxon>
        <taxon>Vulgatibacter</taxon>
    </lineage>
</organism>
<gene>
    <name evidence="1" type="ORF">AKJ08_1068</name>
</gene>
<protein>
    <recommendedName>
        <fullName evidence="3">Choice-of-anchor D domain-containing protein</fullName>
    </recommendedName>
</protein>
<dbReference type="Gene3D" id="2.60.40.10">
    <property type="entry name" value="Immunoglobulins"/>
    <property type="match status" value="3"/>
</dbReference>
<dbReference type="Proteomes" id="UP000055590">
    <property type="component" value="Chromosome"/>
</dbReference>
<dbReference type="STRING" id="1391653.AKJ08_1068"/>